<dbReference type="AlphaFoldDB" id="A0A507ZYB1"/>
<comment type="cofactor">
    <cofactor evidence="1">
        <name>Fe(2+)</name>
        <dbReference type="ChEBI" id="CHEBI:29033"/>
    </cofactor>
</comment>
<dbReference type="Proteomes" id="UP000317169">
    <property type="component" value="Unassembled WGS sequence"/>
</dbReference>
<dbReference type="PANTHER" id="PTHR12461:SF106">
    <property type="entry name" value="BIFUNCTIONAL PEPTIDASE AND ARGINYL-HYDROXYLASE JMJD5"/>
    <property type="match status" value="1"/>
</dbReference>
<dbReference type="PANTHER" id="PTHR12461">
    <property type="entry name" value="HYPOXIA-INDUCIBLE FACTOR 1 ALPHA INHIBITOR-RELATED"/>
    <property type="match status" value="1"/>
</dbReference>
<keyword evidence="7" id="KW-1185">Reference proteome</keyword>
<dbReference type="EMBL" id="VIAR01000008">
    <property type="protein sequence ID" value="TQD38582.1"/>
    <property type="molecule type" value="Genomic_DNA"/>
</dbReference>
<evidence type="ECO:0000313" key="7">
    <source>
        <dbReference type="Proteomes" id="UP000317169"/>
    </source>
</evidence>
<dbReference type="OrthoDB" id="2942327at2"/>
<dbReference type="SUPFAM" id="SSF51197">
    <property type="entry name" value="Clavaminate synthase-like"/>
    <property type="match status" value="1"/>
</dbReference>
<name>A0A507ZYB1_9FLAO</name>
<sequence length="288" mass="33757">MQLKQINRVAFTEKEAFINYYVKPKKPVVFTNLSKNWPAYKKWNLDYFAETAGNIEVPLYDSEPAKGKENSRKPAKIMKMKDYVTLLKKGPTDLRIFFFNILQKSPQLIEDFNYPDIGLKFFKRLPVLFFGGSGSRVLLHYDVDLADNMHFNFQGTKRVILFPHEQKKHLYHVPYSIVSIEGIEFDKPDYKKYPALKLAKGYSVDLQPGETLYIPSGYWHYIRYLSPCISMTLRSLPTSFPEILKVAKNVLFMMNFDNLMRKIRGQSWVNYKNNKAIVNTHQKSNVRL</sequence>
<dbReference type="Gene3D" id="2.60.120.650">
    <property type="entry name" value="Cupin"/>
    <property type="match status" value="1"/>
</dbReference>
<dbReference type="SMART" id="SM00558">
    <property type="entry name" value="JmjC"/>
    <property type="match status" value="1"/>
</dbReference>
<dbReference type="RefSeq" id="WP_141422009.1">
    <property type="nucleotide sequence ID" value="NZ_VIAR01000008.1"/>
</dbReference>
<feature type="domain" description="JmjC" evidence="5">
    <location>
        <begin position="103"/>
        <end position="252"/>
    </location>
</feature>
<comment type="caution">
    <text evidence="6">The sequence shown here is derived from an EMBL/GenBank/DDBJ whole genome shotgun (WGS) entry which is preliminary data.</text>
</comment>
<dbReference type="InterPro" id="IPR041667">
    <property type="entry name" value="Cupin_8"/>
</dbReference>
<organism evidence="6 7">
    <name type="scientific">Haloflavibacter putidus</name>
    <dbReference type="NCBI Taxonomy" id="2576776"/>
    <lineage>
        <taxon>Bacteria</taxon>
        <taxon>Pseudomonadati</taxon>
        <taxon>Bacteroidota</taxon>
        <taxon>Flavobacteriia</taxon>
        <taxon>Flavobacteriales</taxon>
        <taxon>Flavobacteriaceae</taxon>
        <taxon>Haloflavibacter</taxon>
    </lineage>
</organism>
<evidence type="ECO:0000259" key="5">
    <source>
        <dbReference type="PROSITE" id="PS51184"/>
    </source>
</evidence>
<dbReference type="GO" id="GO:0046872">
    <property type="term" value="F:metal ion binding"/>
    <property type="evidence" value="ECO:0007669"/>
    <property type="project" value="UniProtKB-KW"/>
</dbReference>
<evidence type="ECO:0000256" key="4">
    <source>
        <dbReference type="ARBA" id="ARBA00023004"/>
    </source>
</evidence>
<dbReference type="InterPro" id="IPR003347">
    <property type="entry name" value="JmjC_dom"/>
</dbReference>
<dbReference type="Pfam" id="PF13621">
    <property type="entry name" value="Cupin_8"/>
    <property type="match status" value="1"/>
</dbReference>
<keyword evidence="4" id="KW-0408">Iron</keyword>
<dbReference type="PROSITE" id="PS51184">
    <property type="entry name" value="JMJC"/>
    <property type="match status" value="1"/>
</dbReference>
<proteinExistence type="predicted"/>
<evidence type="ECO:0000313" key="6">
    <source>
        <dbReference type="EMBL" id="TQD38582.1"/>
    </source>
</evidence>
<keyword evidence="2" id="KW-0479">Metal-binding</keyword>
<protein>
    <submittedName>
        <fullName evidence="6">Cupin-like domain-containing protein</fullName>
    </submittedName>
</protein>
<evidence type="ECO:0000256" key="2">
    <source>
        <dbReference type="ARBA" id="ARBA00022723"/>
    </source>
</evidence>
<gene>
    <name evidence="6" type="ORF">FKR84_09175</name>
</gene>
<evidence type="ECO:0000256" key="1">
    <source>
        <dbReference type="ARBA" id="ARBA00001954"/>
    </source>
</evidence>
<reference evidence="6 7" key="1">
    <citation type="submission" date="2019-06" db="EMBL/GenBank/DDBJ databases">
        <title>Flavibacter putida gen. nov., sp. nov., a novel marine bacterium of the family Flavobacteriaceae isolated from coastal seawater.</title>
        <authorList>
            <person name="Feng X."/>
        </authorList>
    </citation>
    <scope>NUCLEOTIDE SEQUENCE [LARGE SCALE GENOMIC DNA]</scope>
    <source>
        <strain evidence="6 7">PLHSN227</strain>
    </source>
</reference>
<accession>A0A507ZYB1</accession>
<evidence type="ECO:0000256" key="3">
    <source>
        <dbReference type="ARBA" id="ARBA00023002"/>
    </source>
</evidence>
<dbReference type="GO" id="GO:0016491">
    <property type="term" value="F:oxidoreductase activity"/>
    <property type="evidence" value="ECO:0007669"/>
    <property type="project" value="UniProtKB-KW"/>
</dbReference>
<keyword evidence="3" id="KW-0560">Oxidoreductase</keyword>